<comment type="caution">
    <text evidence="2">The sequence shown here is derived from an EMBL/GenBank/DDBJ whole genome shotgun (WGS) entry which is preliminary data.</text>
</comment>
<dbReference type="OrthoDB" id="21595at2759"/>
<gene>
    <name evidence="2" type="ORF">Taro_033017</name>
</gene>
<reference evidence="2" key="1">
    <citation type="submission" date="2017-07" db="EMBL/GenBank/DDBJ databases">
        <title>Taro Niue Genome Assembly and Annotation.</title>
        <authorList>
            <person name="Atibalentja N."/>
            <person name="Keating K."/>
            <person name="Fields C.J."/>
        </authorList>
    </citation>
    <scope>NUCLEOTIDE SEQUENCE</scope>
    <source>
        <strain evidence="2">Niue_2</strain>
        <tissue evidence="2">Leaf</tissue>
    </source>
</reference>
<protein>
    <submittedName>
        <fullName evidence="2">Uncharacterized protein</fullName>
    </submittedName>
</protein>
<sequence>MNEYLNEKKTRVHNWHARYKPKANFKLLEMVVTYGPLVVNNHTRFGYLATPIVFGDFPAIVGSPYSLGVVPAYEEDAAQKPLSNKLIKKTRRSRGHVKTRPTIINKGTHTPSKDNAVKGGKPHSTQIQTHSVNMISSKIISLVSTQRGRNRNHK</sequence>
<dbReference type="EMBL" id="NMUH01002486">
    <property type="protein sequence ID" value="MQM00290.1"/>
    <property type="molecule type" value="Genomic_DNA"/>
</dbReference>
<name>A0A843WB83_COLES</name>
<feature type="region of interest" description="Disordered" evidence="1">
    <location>
        <begin position="102"/>
        <end position="125"/>
    </location>
</feature>
<feature type="non-terminal residue" evidence="2">
    <location>
        <position position="154"/>
    </location>
</feature>
<dbReference type="Proteomes" id="UP000652761">
    <property type="component" value="Unassembled WGS sequence"/>
</dbReference>
<proteinExistence type="predicted"/>
<evidence type="ECO:0000313" key="2">
    <source>
        <dbReference type="EMBL" id="MQM00290.1"/>
    </source>
</evidence>
<evidence type="ECO:0000313" key="3">
    <source>
        <dbReference type="Proteomes" id="UP000652761"/>
    </source>
</evidence>
<keyword evidence="3" id="KW-1185">Reference proteome</keyword>
<accession>A0A843WB83</accession>
<dbReference type="AlphaFoldDB" id="A0A843WB83"/>
<organism evidence="2 3">
    <name type="scientific">Colocasia esculenta</name>
    <name type="common">Wild taro</name>
    <name type="synonym">Arum esculentum</name>
    <dbReference type="NCBI Taxonomy" id="4460"/>
    <lineage>
        <taxon>Eukaryota</taxon>
        <taxon>Viridiplantae</taxon>
        <taxon>Streptophyta</taxon>
        <taxon>Embryophyta</taxon>
        <taxon>Tracheophyta</taxon>
        <taxon>Spermatophyta</taxon>
        <taxon>Magnoliopsida</taxon>
        <taxon>Liliopsida</taxon>
        <taxon>Araceae</taxon>
        <taxon>Aroideae</taxon>
        <taxon>Colocasieae</taxon>
        <taxon>Colocasia</taxon>
    </lineage>
</organism>
<evidence type="ECO:0000256" key="1">
    <source>
        <dbReference type="SAM" id="MobiDB-lite"/>
    </source>
</evidence>